<name>A0A4Y2F6E6_ARAVE</name>
<proteinExistence type="predicted"/>
<dbReference type="Proteomes" id="UP000499080">
    <property type="component" value="Unassembled WGS sequence"/>
</dbReference>
<dbReference type="OrthoDB" id="549017at2759"/>
<keyword evidence="1" id="KW-0812">Transmembrane</keyword>
<protein>
    <submittedName>
        <fullName evidence="2">Uncharacterized protein</fullName>
    </submittedName>
</protein>
<evidence type="ECO:0000256" key="1">
    <source>
        <dbReference type="SAM" id="Phobius"/>
    </source>
</evidence>
<organism evidence="2 3">
    <name type="scientific">Araneus ventricosus</name>
    <name type="common">Orbweaver spider</name>
    <name type="synonym">Epeira ventricosa</name>
    <dbReference type="NCBI Taxonomy" id="182803"/>
    <lineage>
        <taxon>Eukaryota</taxon>
        <taxon>Metazoa</taxon>
        <taxon>Ecdysozoa</taxon>
        <taxon>Arthropoda</taxon>
        <taxon>Chelicerata</taxon>
        <taxon>Arachnida</taxon>
        <taxon>Araneae</taxon>
        <taxon>Araneomorphae</taxon>
        <taxon>Entelegynae</taxon>
        <taxon>Araneoidea</taxon>
        <taxon>Araneidae</taxon>
        <taxon>Araneus</taxon>
    </lineage>
</organism>
<evidence type="ECO:0000313" key="3">
    <source>
        <dbReference type="Proteomes" id="UP000499080"/>
    </source>
</evidence>
<keyword evidence="3" id="KW-1185">Reference proteome</keyword>
<sequence>MLSDGVILPHDYTHTARKTQELLQKCKNRKHIRNNSDSQRKFRMILRSLLIAGFYLISPSWGFMGVDDFENIIEPKCLPKPDPEGKPFLINGQAKPLAQTIENFIALAEKFEAANPNIGLQNELFYFIRSYIYDNIEFNRLGDIVRWEPKEANFDEVNNFWEPEGSIRTRKAEAEDPFTDEEKCSLFHMLSHSIIRMPRSSDAQRTYTNESRDLNHDFILNNQYPMEQGVVAILGTNLAVELGRVLRGMYVGLQSSRTVDLSGIPRINKTLLEGHQREIDRLYAITLSEVIALSNWRPEVGQREKLAQDGYWVSAPIGMNVDTSDICPQIYRLKANETAAFSYSSMRGAADGLILGKIVDSISANNLKVKLSQILRQYYGRGGIFESDEELGGTVWASFCNRDQLIRTIEETLREQTYLYQLLVAKSYKYFPDTFTWDYYLNQRSSIFGIYSSVIRDFCSKQYTLDKPENFPRETPLDIIAVLDTSQTDEYIRKQQLILGYFAKEVDLRYSGSRMTILTDQRVPSAAASAAGTVLLKTIVEDTFSTACAACAVTQVSWEDSSPSAAEDDVIIGLNQYLQARKANQTEKNGVSGKVVIYFNLEEDQKNARPTPLQTRVEKALIDLRHNHIEVPIYPLGRSTNLVKKYARNDGTFVLSAIDEPEHVIARKLFQRISHAPAILQYPDCSERRNEKSAIFEYFVSPSAVQHWSMPAKYFYKSINMKITFESKFGPIRVCHNRATPDPELQKVSCEDIPNGQKKDFVNTNPCKDFDAISCSPLYFSVIGVNATSERQGNCMDTSDNNCRTLDQTYFKVTHEGVRCSGSAAIMANATLLLLGVFLLNFLSKKY</sequence>
<accession>A0A4Y2F6E6</accession>
<gene>
    <name evidence="2" type="ORF">AVEN_134676_1</name>
</gene>
<dbReference type="AlphaFoldDB" id="A0A4Y2F6E6"/>
<dbReference type="EMBL" id="BGPR01000795">
    <property type="protein sequence ID" value="GBM35869.1"/>
    <property type="molecule type" value="Genomic_DNA"/>
</dbReference>
<reference evidence="2 3" key="1">
    <citation type="journal article" date="2019" name="Sci. Rep.">
        <title>Orb-weaving spider Araneus ventricosus genome elucidates the spidroin gene catalogue.</title>
        <authorList>
            <person name="Kono N."/>
            <person name="Nakamura H."/>
            <person name="Ohtoshi R."/>
            <person name="Moran D.A.P."/>
            <person name="Shinohara A."/>
            <person name="Yoshida Y."/>
            <person name="Fujiwara M."/>
            <person name="Mori M."/>
            <person name="Tomita M."/>
            <person name="Arakawa K."/>
        </authorList>
    </citation>
    <scope>NUCLEOTIDE SEQUENCE [LARGE SCALE GENOMIC DNA]</scope>
</reference>
<feature type="transmembrane region" description="Helical" evidence="1">
    <location>
        <begin position="824"/>
        <end position="843"/>
    </location>
</feature>
<evidence type="ECO:0000313" key="2">
    <source>
        <dbReference type="EMBL" id="GBM35869.1"/>
    </source>
</evidence>
<comment type="caution">
    <text evidence="2">The sequence shown here is derived from an EMBL/GenBank/DDBJ whole genome shotgun (WGS) entry which is preliminary data.</text>
</comment>
<keyword evidence="1" id="KW-0472">Membrane</keyword>
<keyword evidence="1" id="KW-1133">Transmembrane helix</keyword>